<evidence type="ECO:0000256" key="4">
    <source>
        <dbReference type="SAM" id="MobiDB-lite"/>
    </source>
</evidence>
<evidence type="ECO:0000313" key="6">
    <source>
        <dbReference type="EMBL" id="SVA56095.1"/>
    </source>
</evidence>
<keyword evidence="3" id="KW-0408">Iron</keyword>
<evidence type="ECO:0000259" key="5">
    <source>
        <dbReference type="PROSITE" id="PS51007"/>
    </source>
</evidence>
<dbReference type="EMBL" id="UINC01012906">
    <property type="protein sequence ID" value="SVA56095.1"/>
    <property type="molecule type" value="Genomic_DNA"/>
</dbReference>
<dbReference type="PANTHER" id="PTHR33546:SF1">
    <property type="entry name" value="LARGE, MULTIFUNCTIONAL SECRETED PROTEIN"/>
    <property type="match status" value="1"/>
</dbReference>
<feature type="domain" description="Cytochrome c" evidence="5">
    <location>
        <begin position="188"/>
        <end position="327"/>
    </location>
</feature>
<keyword evidence="1" id="KW-0349">Heme</keyword>
<accession>A0A381WUB2</accession>
<organism evidence="6">
    <name type="scientific">marine metagenome</name>
    <dbReference type="NCBI Taxonomy" id="408172"/>
    <lineage>
        <taxon>unclassified sequences</taxon>
        <taxon>metagenomes</taxon>
        <taxon>ecological metagenomes</taxon>
    </lineage>
</organism>
<dbReference type="PANTHER" id="PTHR33546">
    <property type="entry name" value="LARGE, MULTIFUNCTIONAL SECRETED PROTEIN-RELATED"/>
    <property type="match status" value="1"/>
</dbReference>
<feature type="compositionally biased region" description="Basic and acidic residues" evidence="4">
    <location>
        <begin position="386"/>
        <end position="397"/>
    </location>
</feature>
<dbReference type="InterPro" id="IPR009056">
    <property type="entry name" value="Cyt_c-like_dom"/>
</dbReference>
<dbReference type="GO" id="GO:0046872">
    <property type="term" value="F:metal ion binding"/>
    <property type="evidence" value="ECO:0007669"/>
    <property type="project" value="UniProtKB-KW"/>
</dbReference>
<reference evidence="6" key="1">
    <citation type="submission" date="2018-05" db="EMBL/GenBank/DDBJ databases">
        <authorList>
            <person name="Lanie J.A."/>
            <person name="Ng W.-L."/>
            <person name="Kazmierczak K.M."/>
            <person name="Andrzejewski T.M."/>
            <person name="Davidsen T.M."/>
            <person name="Wayne K.J."/>
            <person name="Tettelin H."/>
            <person name="Glass J.I."/>
            <person name="Rusch D."/>
            <person name="Podicherti R."/>
            <person name="Tsui H.-C.T."/>
            <person name="Winkler M.E."/>
        </authorList>
    </citation>
    <scope>NUCLEOTIDE SEQUENCE</scope>
</reference>
<feature type="region of interest" description="Disordered" evidence="4">
    <location>
        <begin position="331"/>
        <end position="397"/>
    </location>
</feature>
<keyword evidence="2" id="KW-0479">Metal-binding</keyword>
<dbReference type="GO" id="GO:0009055">
    <property type="term" value="F:electron transfer activity"/>
    <property type="evidence" value="ECO:0007669"/>
    <property type="project" value="InterPro"/>
</dbReference>
<dbReference type="SUPFAM" id="SSF46626">
    <property type="entry name" value="Cytochrome c"/>
    <property type="match status" value="2"/>
</dbReference>
<dbReference type="NCBIfam" id="TIGR02603">
    <property type="entry name" value="CxxCH_TIGR02603"/>
    <property type="match status" value="1"/>
</dbReference>
<feature type="compositionally biased region" description="Acidic residues" evidence="4">
    <location>
        <begin position="336"/>
        <end position="385"/>
    </location>
</feature>
<dbReference type="InterPro" id="IPR036909">
    <property type="entry name" value="Cyt_c-like_dom_sf"/>
</dbReference>
<feature type="domain" description="Cytochrome c" evidence="5">
    <location>
        <begin position="41"/>
        <end position="157"/>
    </location>
</feature>
<proteinExistence type="predicted"/>
<dbReference type="Gene3D" id="1.10.760.10">
    <property type="entry name" value="Cytochrome c-like domain"/>
    <property type="match status" value="2"/>
</dbReference>
<dbReference type="GO" id="GO:0020037">
    <property type="term" value="F:heme binding"/>
    <property type="evidence" value="ECO:0007669"/>
    <property type="project" value="InterPro"/>
</dbReference>
<dbReference type="InterPro" id="IPR013427">
    <property type="entry name" value="Haem-bd_dom_put"/>
</dbReference>
<evidence type="ECO:0000256" key="1">
    <source>
        <dbReference type="ARBA" id="ARBA00022617"/>
    </source>
</evidence>
<dbReference type="AlphaFoldDB" id="A0A381WUB2"/>
<protein>
    <recommendedName>
        <fullName evidence="5">Cytochrome c domain-containing protein</fullName>
    </recommendedName>
</protein>
<sequence length="397" mass="42371">MKRVLPIVIFIFAVLAAFVYVGQVVTDIAGGGVASAVAEGVSPEAGEAIFFGKGKCSTCHSVGDEGSAIRCPNLGENNIAALLSLPIGLRATERATLRSEQTGEHYSTTDYLVESLAEPGAFVVEGFKNEMPYVYKSPIGLTPDEVKAVILYLQSQGGEVDVAQIKLPDVILASQKEESEPWQPYFAGDPENGMELFFDEESNAGCARCHTVAEKGGKVGPELTTVSGTRSPQYIVESVLTPSAVIASGFESILIITNDERYLTGIKKGEDELSVSMMLDSGEVLKVLKEEIKEVAPQETSVMPSGFAEDLTMTEFHDVLAFVLTLDGEQAIGGDAGDDEENDEDGDEEGDDEEDDAEADEEDEGSGDDSGEDQEDADDSDESDTDTEKDVSEGEET</sequence>
<name>A0A381WUB2_9ZZZZ</name>
<dbReference type="PROSITE" id="PS51007">
    <property type="entry name" value="CYTC"/>
    <property type="match status" value="2"/>
</dbReference>
<evidence type="ECO:0000256" key="3">
    <source>
        <dbReference type="ARBA" id="ARBA00023004"/>
    </source>
</evidence>
<dbReference type="Pfam" id="PF00034">
    <property type="entry name" value="Cytochrom_C"/>
    <property type="match status" value="1"/>
</dbReference>
<evidence type="ECO:0000256" key="2">
    <source>
        <dbReference type="ARBA" id="ARBA00022723"/>
    </source>
</evidence>
<gene>
    <name evidence="6" type="ORF">METZ01_LOCUS108949</name>
</gene>